<dbReference type="Gene3D" id="3.90.70.10">
    <property type="entry name" value="Cysteine proteinases"/>
    <property type="match status" value="1"/>
</dbReference>
<dbReference type="InterPro" id="IPR018200">
    <property type="entry name" value="USP_CS"/>
</dbReference>
<accession>A0ABR2HX74</accession>
<dbReference type="PANTHER" id="PTHR24006:SF827">
    <property type="entry name" value="UBIQUITIN CARBOXYL-TERMINAL HYDROLASE 34"/>
    <property type="match status" value="1"/>
</dbReference>
<dbReference type="EMBL" id="JAPFFF010000021">
    <property type="protein sequence ID" value="KAK8853917.1"/>
    <property type="molecule type" value="Genomic_DNA"/>
</dbReference>
<evidence type="ECO:0000313" key="4">
    <source>
        <dbReference type="Proteomes" id="UP001470230"/>
    </source>
</evidence>
<dbReference type="PROSITE" id="PS00973">
    <property type="entry name" value="USP_2"/>
    <property type="match status" value="1"/>
</dbReference>
<keyword evidence="4" id="KW-1185">Reference proteome</keyword>
<dbReference type="PANTHER" id="PTHR24006">
    <property type="entry name" value="UBIQUITIN CARBOXYL-TERMINAL HYDROLASE"/>
    <property type="match status" value="1"/>
</dbReference>
<evidence type="ECO:0000313" key="3">
    <source>
        <dbReference type="EMBL" id="KAK8853917.1"/>
    </source>
</evidence>
<gene>
    <name evidence="3" type="ORF">M9Y10_016463</name>
</gene>
<protein>
    <recommendedName>
        <fullName evidence="2">USP domain-containing protein</fullName>
    </recommendedName>
</protein>
<name>A0ABR2HX74_9EUKA</name>
<dbReference type="InterPro" id="IPR001394">
    <property type="entry name" value="Peptidase_C19_UCH"/>
</dbReference>
<dbReference type="InterPro" id="IPR050164">
    <property type="entry name" value="Peptidase_C19"/>
</dbReference>
<dbReference type="SUPFAM" id="SSF54001">
    <property type="entry name" value="Cysteine proteinases"/>
    <property type="match status" value="1"/>
</dbReference>
<feature type="compositionally biased region" description="Low complexity" evidence="1">
    <location>
        <begin position="1558"/>
        <end position="1571"/>
    </location>
</feature>
<dbReference type="PROSITE" id="PS00972">
    <property type="entry name" value="USP_1"/>
    <property type="match status" value="1"/>
</dbReference>
<comment type="caution">
    <text evidence="3">The sequence shown here is derived from an EMBL/GenBank/DDBJ whole genome shotgun (WGS) entry which is preliminary data.</text>
</comment>
<sequence>MSENSSEIEFNEFKNAVLNMVNHTSSHSSLVSQLNNYLKDIITTHSLKPPYQKETNNFLEIFSVKLIEKILQTNEKSKSIQKPYQSILNNYVKILSVLITSPYPKFINSAQSIITQKSHNFYKVAAQFNFGMPTDTSQYFYDNAREFAKSTLLDSVITYYKKLDELTPLSGKNNSQIPEKKANCNFDLDQTIQISSIIRPLSRFFDKTQLNEYVISVLNPYKKWLSALETETFKNIDESTLNKLNNTLFSITSNGDVKTQISIAQISFNIKLFNTMLLRLQFKALESIKTCLNKSYLHIKQMTIFLKKENFLCTVMNIKDMHHQLVPDFAIIFGYMAKNGDVTIDEILQFWLLSTSQHPSVIDYFFKPWYSLFYDFQGGIINEFFFMVANVQKFPDAALKFLKKVAYKASEQPKEVLFTTLMEMLNKNEFSKSEDLVVDLLCSLIPSNDEDFCLNLQKKCIAMISNNQQIDIALPLLKNSCKSVSVKKAREYFDAVLKSMLKGNVDVASYFDLLIKILENMNDKFNEDEFNDLKKLVCPLLDSEYFRDVCEFFTNLMNIKNKFATNEMLCEIFELISKSTYFDSGSFSFVKQLFEKINDKSKIDSKNQPIDILWNLFLNNTKCQNLCNYIISIFETSPRVFIEKCFSSITKYEDGSLILLDKFINYVEDGLSLEDLGIQSNRFCDLENYFVVYLQGDLEMEIKVYTWISYRSFLMLISRILEKDPQRIRLKVGETYLNSNNFYLQNYTHLNVSCSSHSYISYVEAVKYKNPPINVSNLPSSILLEEQYSTVLFKLLKKSKSQRILSILNKIPTIPSEYELIVNGNKSNENDDTFWKKIFNIKKSNLFLYRLNIIGNLIQMPKMDWIETFFITNGLTVFLKIVLSKNLMSYFNDSEDFSLIFKITILLMNIPDFESSLEEAISTLASKTIPQMIELLNDDSVKPKMILNILTIFKIFVSNHTEYIENNDKFNELSSKLLFSTNVSVRKEIFNVIDLLSLESQKKIVSLLLPIAINEKCSEYFELLKKVAMNTDDPNSLLNDLLTILYSHYKLPDKEKYGVIQVLTFSLPKQNFSSGLLLCISILMSRMKNVPNVVDFLHFLSKNILFNSLKYFKLTSDILNILLTILKMAPETGDFILSHLKILASHYSDYKSNYNFVCSSSKMTLRPMKIELSSTARSRGLRNLGATCYMNATIQQLYNICELREKVLKIDFNLKHQNKKSSKKLKKSSKKNKYYFDYKEERDWIQEFQYLFAQLSFYPSKSIDTLPFVSKWTGWDGELINPREQQDAVEFLQMILERLDERVKGLTSMFQGQIIHTLVGRKVQYSNTLVENFLTLSLEVKNHQNIQESLKTFLVPDHFEGSNGYTVEGQGMIDADRYHKILIAPKILIIQLKRFEYNLSSNTRVKVNSEYHFPLELDLSPVMETETVTEIESENKNKNDKNLNENLYELVGVVMHMGSAVAGHYFSHVKRDNGEWLTLNDQQVRKCDGENLPITAAGGYTNNGANENGFYPQGNYENDTNAYLLFYRKINVSLAEESESQSRFHSISDLSHYDKSFNSSENETTETTSSELIKDDESSSKSVIQNNKDNEIDHDCLCHLVSDIQQAISKEIATSDVFSNLVMNLCSAGNLEDGEFLYSHMIQTLRISSVKEKENNSNENEDYSNSENNGFYKLPIKLRTSLVELFKKEPKFADFVLLQESDINEFLISNVSSQVRSFFSVLLCDALSSCNHKADNDAINHFIEFMRSKLNSSIISNFSDFNEFFAVLKKLVSVTSEEPSISFDKENWKKSILSFLTETIPDFSKKNQNQKLFNNVDLSSVFQLASMFSIDFKIIAENIIQWSFSMKHSFELIKLVSERIDGDEEATNIFIEIVQSKDLSANQMSLFFVINLSVDDKFNKQRDEVIEKTVLKQQSFKEFLENLKLRIKDFNGKLSKRFLSFAPLFVKTFLFKSDSASRGSLEQLVYAVFANECREDLHEFMMILIRNKKLFETAVTKSSADTLTPATVYFQLLDWIVKTADFKEEILSYSKDFFGLLKKFGKEEFVISYQRCFSFIFDVFGDNPKEFIDSVSSSGTNVISKFISSAPEGFIDKGENISKFLRFLYPLNCSQELFFTKSESFKTMCLYGFNDWKSGQDLRVFISLKMNLQIDKKNKKMLSKSGTQKDDNLIMKVCSILWEKNIFEKNISYGCISFIGLSWSILKQYPKTSNIFFDNKCYEFLWRKISFELKQLKRELRLRAKMKLFAAFTNSYMNENKDKKFIMKGSRNDLLVKRYMKDLCISTASAINACFYTNFPSSNSKTVVISSNSFEMAPNEANLYTSSRKDSASCPNLKEKRSFAGPADLGSEKSLSDDFSYYSSFISSSNSGKSGIFDFLSAMISIDPFYFSEVSKMLCNEKHGIVAYCQIDSQIAGAKFMAKMVNLMVKNNKLEDSIDLIIKEILNLSSAKEYFFESVDIISGQLQGMIPDIIKISGNNQNKSSRTGKINDLNENMSYIYKLITAFNNFYRSVKDIRMFSQDVKKTSFMIPDSNKDINEELIKCQRLKWCENAMKMVSSEITKISKMKCDMKNDDEYHFTENQLKILESSRTAIKIGLDFVNECCSRFNLSNPKISVSQIQLKSVSSKFQSVVGNEFSKVANDLIQLGTV</sequence>
<feature type="domain" description="USP" evidence="2">
    <location>
        <begin position="1179"/>
        <end position="1530"/>
    </location>
</feature>
<dbReference type="Proteomes" id="UP001470230">
    <property type="component" value="Unassembled WGS sequence"/>
</dbReference>
<evidence type="ECO:0000259" key="2">
    <source>
        <dbReference type="PROSITE" id="PS50235"/>
    </source>
</evidence>
<feature type="region of interest" description="Disordered" evidence="1">
    <location>
        <begin position="1555"/>
        <end position="1583"/>
    </location>
</feature>
<organism evidence="3 4">
    <name type="scientific">Tritrichomonas musculus</name>
    <dbReference type="NCBI Taxonomy" id="1915356"/>
    <lineage>
        <taxon>Eukaryota</taxon>
        <taxon>Metamonada</taxon>
        <taxon>Parabasalia</taxon>
        <taxon>Tritrichomonadida</taxon>
        <taxon>Tritrichomonadidae</taxon>
        <taxon>Tritrichomonas</taxon>
    </lineage>
</organism>
<evidence type="ECO:0000256" key="1">
    <source>
        <dbReference type="SAM" id="MobiDB-lite"/>
    </source>
</evidence>
<proteinExistence type="predicted"/>
<dbReference type="PROSITE" id="PS50235">
    <property type="entry name" value="USP_3"/>
    <property type="match status" value="1"/>
</dbReference>
<dbReference type="InterPro" id="IPR028889">
    <property type="entry name" value="USP"/>
</dbReference>
<reference evidence="3 4" key="1">
    <citation type="submission" date="2024-04" db="EMBL/GenBank/DDBJ databases">
        <title>Tritrichomonas musculus Genome.</title>
        <authorList>
            <person name="Alves-Ferreira E."/>
            <person name="Grigg M."/>
            <person name="Lorenzi H."/>
            <person name="Galac M."/>
        </authorList>
    </citation>
    <scope>NUCLEOTIDE SEQUENCE [LARGE SCALE GENOMIC DNA]</scope>
    <source>
        <strain evidence="3 4">EAF2021</strain>
    </source>
</reference>
<dbReference type="Pfam" id="PF00443">
    <property type="entry name" value="UCH"/>
    <property type="match status" value="1"/>
</dbReference>
<dbReference type="InterPro" id="IPR038765">
    <property type="entry name" value="Papain-like_cys_pep_sf"/>
</dbReference>